<evidence type="ECO:0000256" key="5">
    <source>
        <dbReference type="ARBA" id="ARBA00022741"/>
    </source>
</evidence>
<evidence type="ECO:0000256" key="7">
    <source>
        <dbReference type="ARBA" id="ARBA00022840"/>
    </source>
</evidence>
<keyword evidence="5" id="KW-0547">Nucleotide-binding</keyword>
<evidence type="ECO:0000256" key="9">
    <source>
        <dbReference type="ARBA" id="ARBA00048679"/>
    </source>
</evidence>
<dbReference type="PROSITE" id="PS00108">
    <property type="entry name" value="PROTEIN_KINASE_ST"/>
    <property type="match status" value="1"/>
</dbReference>
<dbReference type="OrthoDB" id="162894at2759"/>
<dbReference type="CDD" id="cd05579">
    <property type="entry name" value="STKc_MAST_like"/>
    <property type="match status" value="1"/>
</dbReference>
<sequence length="333" mass="37257">MEFLPGGDLYSLLQNVGSLDEESTRTYVAQIVLALRSLHARGIIHRDIKPDNILITETGKLKLTDFGLSMFGSADRHISEDELGSKTENESSQIIGTPDYLAPEIILSQPHTFTADYFSLGAVIYELLTGVPPFHRDTESETFSAIVIGKVDWSELDECSPEVKSLVAGLLVADPEKRLGANGINEIMNHPWFNGIDWENLDLLDPPFVPQIDDKQSTDYFQQRYQMNQQADADIIEDINNAKSQIGQNTYNDDLKDFTSIDFKSLSKTNCAVAKKMRNDNNFRIEKCDSDLDMKALSAKSFTLRSINPTQVHRISSVSFMPNSLSNVLQGQL</sequence>
<evidence type="ECO:0000256" key="4">
    <source>
        <dbReference type="ARBA" id="ARBA00022679"/>
    </source>
</evidence>
<dbReference type="SMART" id="SM00220">
    <property type="entry name" value="S_TKc"/>
    <property type="match status" value="1"/>
</dbReference>
<evidence type="ECO:0000256" key="6">
    <source>
        <dbReference type="ARBA" id="ARBA00022777"/>
    </source>
</evidence>
<dbReference type="SUPFAM" id="SSF56112">
    <property type="entry name" value="Protein kinase-like (PK-like)"/>
    <property type="match status" value="1"/>
</dbReference>
<evidence type="ECO:0000256" key="3">
    <source>
        <dbReference type="ARBA" id="ARBA00022553"/>
    </source>
</evidence>
<evidence type="ECO:0000313" key="13">
    <source>
        <dbReference type="Proteomes" id="UP000179807"/>
    </source>
</evidence>
<keyword evidence="3" id="KW-0597">Phosphoprotein</keyword>
<protein>
    <recommendedName>
        <fullName evidence="1">non-specific serine/threonine protein kinase</fullName>
        <ecNumber evidence="1">2.7.11.1</ecNumber>
    </recommendedName>
</protein>
<dbReference type="FunFam" id="1.10.510.10:FF:000024">
    <property type="entry name" value="Probable serine/threonine-protein kinase cot-1"/>
    <property type="match status" value="1"/>
</dbReference>
<comment type="catalytic activity">
    <reaction evidence="9">
        <text>L-seryl-[protein] + ATP = O-phospho-L-seryl-[protein] + ADP + H(+)</text>
        <dbReference type="Rhea" id="RHEA:17989"/>
        <dbReference type="Rhea" id="RHEA-COMP:9863"/>
        <dbReference type="Rhea" id="RHEA-COMP:11604"/>
        <dbReference type="ChEBI" id="CHEBI:15378"/>
        <dbReference type="ChEBI" id="CHEBI:29999"/>
        <dbReference type="ChEBI" id="CHEBI:30616"/>
        <dbReference type="ChEBI" id="CHEBI:83421"/>
        <dbReference type="ChEBI" id="CHEBI:456216"/>
        <dbReference type="EC" id="2.7.11.1"/>
    </reaction>
</comment>
<dbReference type="InterPro" id="IPR050236">
    <property type="entry name" value="Ser_Thr_kinase_AGC"/>
</dbReference>
<evidence type="ECO:0000313" key="12">
    <source>
        <dbReference type="EMBL" id="OHT05452.1"/>
    </source>
</evidence>
<dbReference type="EC" id="2.7.11.1" evidence="1"/>
<keyword evidence="13" id="KW-1185">Reference proteome</keyword>
<dbReference type="Gene3D" id="3.30.200.20">
    <property type="entry name" value="Phosphorylase Kinase, domain 1"/>
    <property type="match status" value="1"/>
</dbReference>
<keyword evidence="2" id="KW-0723">Serine/threonine-protein kinase</keyword>
<keyword evidence="7" id="KW-0067">ATP-binding</keyword>
<proteinExistence type="predicted"/>
<dbReference type="GO" id="GO:0007010">
    <property type="term" value="P:cytoskeleton organization"/>
    <property type="evidence" value="ECO:0007669"/>
    <property type="project" value="UniProtKB-ARBA"/>
</dbReference>
<dbReference type="PANTHER" id="PTHR24356:SF1">
    <property type="entry name" value="SERINE_THREONINE-PROTEIN KINASE GREATWALL"/>
    <property type="match status" value="1"/>
</dbReference>
<comment type="caution">
    <text evidence="12">The sequence shown here is derived from an EMBL/GenBank/DDBJ whole genome shotgun (WGS) entry which is preliminary data.</text>
</comment>
<keyword evidence="4" id="KW-0808">Transferase</keyword>
<evidence type="ECO:0000256" key="8">
    <source>
        <dbReference type="ARBA" id="ARBA00047899"/>
    </source>
</evidence>
<evidence type="ECO:0000256" key="1">
    <source>
        <dbReference type="ARBA" id="ARBA00012513"/>
    </source>
</evidence>
<comment type="catalytic activity">
    <reaction evidence="8">
        <text>L-threonyl-[protein] + ATP = O-phospho-L-threonyl-[protein] + ADP + H(+)</text>
        <dbReference type="Rhea" id="RHEA:46608"/>
        <dbReference type="Rhea" id="RHEA-COMP:11060"/>
        <dbReference type="Rhea" id="RHEA-COMP:11605"/>
        <dbReference type="ChEBI" id="CHEBI:15378"/>
        <dbReference type="ChEBI" id="CHEBI:30013"/>
        <dbReference type="ChEBI" id="CHEBI:30616"/>
        <dbReference type="ChEBI" id="CHEBI:61977"/>
        <dbReference type="ChEBI" id="CHEBI:456216"/>
        <dbReference type="EC" id="2.7.11.1"/>
    </reaction>
</comment>
<dbReference type="InterPro" id="IPR000719">
    <property type="entry name" value="Prot_kinase_dom"/>
</dbReference>
<dbReference type="PANTHER" id="PTHR24356">
    <property type="entry name" value="SERINE/THREONINE-PROTEIN KINASE"/>
    <property type="match status" value="1"/>
</dbReference>
<dbReference type="InterPro" id="IPR008271">
    <property type="entry name" value="Ser/Thr_kinase_AS"/>
</dbReference>
<name>A0A1J4K6Y0_9EUKA</name>
<dbReference type="PROSITE" id="PS51285">
    <property type="entry name" value="AGC_KINASE_CTER"/>
    <property type="match status" value="1"/>
</dbReference>
<dbReference type="Gene3D" id="1.10.510.10">
    <property type="entry name" value="Transferase(Phosphotransferase) domain 1"/>
    <property type="match status" value="1"/>
</dbReference>
<organism evidence="12 13">
    <name type="scientific">Tritrichomonas foetus</name>
    <dbReference type="NCBI Taxonomy" id="1144522"/>
    <lineage>
        <taxon>Eukaryota</taxon>
        <taxon>Metamonada</taxon>
        <taxon>Parabasalia</taxon>
        <taxon>Tritrichomonadida</taxon>
        <taxon>Tritrichomonadidae</taxon>
        <taxon>Tritrichomonas</taxon>
    </lineage>
</organism>
<feature type="domain" description="AGC-kinase C-terminal" evidence="11">
    <location>
        <begin position="194"/>
        <end position="270"/>
    </location>
</feature>
<dbReference type="EMBL" id="MLAK01000757">
    <property type="protein sequence ID" value="OHT05452.1"/>
    <property type="molecule type" value="Genomic_DNA"/>
</dbReference>
<dbReference type="GO" id="GO:0005524">
    <property type="term" value="F:ATP binding"/>
    <property type="evidence" value="ECO:0007669"/>
    <property type="project" value="UniProtKB-KW"/>
</dbReference>
<dbReference type="GeneID" id="94839868"/>
<dbReference type="VEuPathDB" id="TrichDB:TRFO_26794"/>
<evidence type="ECO:0000259" key="10">
    <source>
        <dbReference type="PROSITE" id="PS50011"/>
    </source>
</evidence>
<dbReference type="PROSITE" id="PS50011">
    <property type="entry name" value="PROTEIN_KINASE_DOM"/>
    <property type="match status" value="1"/>
</dbReference>
<dbReference type="AlphaFoldDB" id="A0A1J4K6Y0"/>
<dbReference type="GO" id="GO:0035556">
    <property type="term" value="P:intracellular signal transduction"/>
    <property type="evidence" value="ECO:0007669"/>
    <property type="project" value="TreeGrafter"/>
</dbReference>
<dbReference type="GO" id="GO:0004674">
    <property type="term" value="F:protein serine/threonine kinase activity"/>
    <property type="evidence" value="ECO:0007669"/>
    <property type="project" value="UniProtKB-KW"/>
</dbReference>
<dbReference type="InterPro" id="IPR000961">
    <property type="entry name" value="AGC-kinase_C"/>
</dbReference>
<dbReference type="Pfam" id="PF00069">
    <property type="entry name" value="Pkinase"/>
    <property type="match status" value="1"/>
</dbReference>
<accession>A0A1J4K6Y0</accession>
<gene>
    <name evidence="12" type="ORF">TRFO_26794</name>
</gene>
<dbReference type="Proteomes" id="UP000179807">
    <property type="component" value="Unassembled WGS sequence"/>
</dbReference>
<dbReference type="InterPro" id="IPR011009">
    <property type="entry name" value="Kinase-like_dom_sf"/>
</dbReference>
<keyword evidence="6" id="KW-0418">Kinase</keyword>
<feature type="domain" description="Protein kinase" evidence="10">
    <location>
        <begin position="1"/>
        <end position="193"/>
    </location>
</feature>
<evidence type="ECO:0000256" key="2">
    <source>
        <dbReference type="ARBA" id="ARBA00022527"/>
    </source>
</evidence>
<reference evidence="12" key="1">
    <citation type="submission" date="2016-10" db="EMBL/GenBank/DDBJ databases">
        <authorList>
            <person name="Benchimol M."/>
            <person name="Almeida L.G."/>
            <person name="Vasconcelos A.T."/>
            <person name="Perreira-Neves A."/>
            <person name="Rosa I.A."/>
            <person name="Tasca T."/>
            <person name="Bogo M.R."/>
            <person name="de Souza W."/>
        </authorList>
    </citation>
    <scope>NUCLEOTIDE SEQUENCE [LARGE SCALE GENOMIC DNA]</scope>
    <source>
        <strain evidence="12">K</strain>
    </source>
</reference>
<dbReference type="RefSeq" id="XP_068358588.1">
    <property type="nucleotide sequence ID" value="XM_068505164.1"/>
</dbReference>
<evidence type="ECO:0000259" key="11">
    <source>
        <dbReference type="PROSITE" id="PS51285"/>
    </source>
</evidence>